<dbReference type="GO" id="GO:0003729">
    <property type="term" value="F:mRNA binding"/>
    <property type="evidence" value="ECO:0007669"/>
    <property type="project" value="TreeGrafter"/>
</dbReference>
<feature type="compositionally biased region" description="Low complexity" evidence="5">
    <location>
        <begin position="272"/>
        <end position="296"/>
    </location>
</feature>
<dbReference type="Pfam" id="PF03467">
    <property type="entry name" value="Smg4_UPF3"/>
    <property type="match status" value="1"/>
</dbReference>
<accession>A0A8K0XP84</accession>
<name>A0A8K0XP84_9AGAR</name>
<dbReference type="InterPro" id="IPR039722">
    <property type="entry name" value="Upf3"/>
</dbReference>
<gene>
    <name evidence="7" type="ORF">BXZ70DRAFT_895329</name>
</gene>
<dbReference type="EMBL" id="JAEVFJ010000021">
    <property type="protein sequence ID" value="KAH8097121.1"/>
    <property type="molecule type" value="Genomic_DNA"/>
</dbReference>
<comment type="similarity">
    <text evidence="2">Belongs to the RENT3 family.</text>
</comment>
<dbReference type="SUPFAM" id="SSF54928">
    <property type="entry name" value="RNA-binding domain, RBD"/>
    <property type="match status" value="1"/>
</dbReference>
<comment type="caution">
    <text evidence="7">The sequence shown here is derived from an EMBL/GenBank/DDBJ whole genome shotgun (WGS) entry which is preliminary data.</text>
</comment>
<evidence type="ECO:0000256" key="4">
    <source>
        <dbReference type="ARBA" id="ARBA00023242"/>
    </source>
</evidence>
<dbReference type="AlphaFoldDB" id="A0A8K0XP84"/>
<dbReference type="GO" id="GO:0045727">
    <property type="term" value="P:positive regulation of translation"/>
    <property type="evidence" value="ECO:0007669"/>
    <property type="project" value="TreeGrafter"/>
</dbReference>
<dbReference type="PANTHER" id="PTHR13112:SF0">
    <property type="entry name" value="FI21285P1"/>
    <property type="match status" value="1"/>
</dbReference>
<evidence type="ECO:0000259" key="6">
    <source>
        <dbReference type="Pfam" id="PF03467"/>
    </source>
</evidence>
<evidence type="ECO:0000256" key="2">
    <source>
        <dbReference type="ARBA" id="ARBA00005991"/>
    </source>
</evidence>
<evidence type="ECO:0000256" key="5">
    <source>
        <dbReference type="SAM" id="MobiDB-lite"/>
    </source>
</evidence>
<organism evidence="7 8">
    <name type="scientific">Cristinia sonorae</name>
    <dbReference type="NCBI Taxonomy" id="1940300"/>
    <lineage>
        <taxon>Eukaryota</taxon>
        <taxon>Fungi</taxon>
        <taxon>Dikarya</taxon>
        <taxon>Basidiomycota</taxon>
        <taxon>Agaricomycotina</taxon>
        <taxon>Agaricomycetes</taxon>
        <taxon>Agaricomycetidae</taxon>
        <taxon>Agaricales</taxon>
        <taxon>Pleurotineae</taxon>
        <taxon>Stephanosporaceae</taxon>
        <taxon>Cristinia</taxon>
    </lineage>
</organism>
<feature type="region of interest" description="Disordered" evidence="5">
    <location>
        <begin position="1"/>
        <end position="37"/>
    </location>
</feature>
<feature type="compositionally biased region" description="Polar residues" evidence="5">
    <location>
        <begin position="448"/>
        <end position="462"/>
    </location>
</feature>
<dbReference type="Proteomes" id="UP000813824">
    <property type="component" value="Unassembled WGS sequence"/>
</dbReference>
<feature type="domain" description="UPF3" evidence="6">
    <location>
        <begin position="41"/>
        <end position="221"/>
    </location>
</feature>
<feature type="compositionally biased region" description="Low complexity" evidence="5">
    <location>
        <begin position="338"/>
        <end position="359"/>
    </location>
</feature>
<keyword evidence="3" id="KW-0866">Nonsense-mediated mRNA decay</keyword>
<dbReference type="InterPro" id="IPR035979">
    <property type="entry name" value="RBD_domain_sf"/>
</dbReference>
<evidence type="ECO:0000313" key="7">
    <source>
        <dbReference type="EMBL" id="KAH8097121.1"/>
    </source>
</evidence>
<feature type="compositionally biased region" description="Basic residues" evidence="5">
    <location>
        <begin position="498"/>
        <end position="508"/>
    </location>
</feature>
<feature type="compositionally biased region" description="Basic and acidic residues" evidence="5">
    <location>
        <begin position="421"/>
        <end position="440"/>
    </location>
</feature>
<dbReference type="GO" id="GO:0000184">
    <property type="term" value="P:nuclear-transcribed mRNA catabolic process, nonsense-mediated decay"/>
    <property type="evidence" value="ECO:0007669"/>
    <property type="project" value="UniProtKB-KW"/>
</dbReference>
<feature type="compositionally biased region" description="Basic and acidic residues" evidence="5">
    <location>
        <begin position="19"/>
        <end position="31"/>
    </location>
</feature>
<feature type="compositionally biased region" description="Low complexity" evidence="5">
    <location>
        <begin position="369"/>
        <end position="395"/>
    </location>
</feature>
<dbReference type="PANTHER" id="PTHR13112">
    <property type="entry name" value="UPF3 REGULATOR OF NONSENSE TRANSCRIPTS-LIKE PROTEIN"/>
    <property type="match status" value="1"/>
</dbReference>
<sequence length="517" mass="54997">METRPPITISAAQPSRSSKVKEKEKEKEKKVRSSNKSQLDRLKTVVRRLPPNLPEEIFWQSVHPWVTEETVSWKVYYPGKFRKRLNKENIPSRAYIAFKDEGMLATFSREYDGHLFRDKAGNESIAVVEFAPFQKVPTEKKKVDGRLGTIDKDEDFLSFLESLKDNASKPFDTDTLETLGEYMLFIHVWRRPEPSSNLAAASHPPPQPTTTPLLEALKAERSAQKDKEAIIRAHAHYKDPAVAASASGAKKEEGPGKGKRGPPANAQKTGDATPGKKAAKATAKGKQQPAESSAAVPVPPKPAQNPNGSAPAQGGSKPAAKPTPKSPRRNRERRDSKSTPASAPAVAATVTVTAAVSSTDGSILPRANPTPATPVSTASGSSSAPAPVPTAGSTGQPPRRPRPVLGLASRHFEAALSGAGVDRKSKREQRERESKEKEGAASEAATPVTGTTPTILQRNALPQTPAILARPAQVEGDPAAPAPPGGREDNGGGDRGGGRGRGRGARRGRAGDRGRGG</sequence>
<keyword evidence="4" id="KW-0539">Nucleus</keyword>
<dbReference type="GO" id="GO:0005737">
    <property type="term" value="C:cytoplasm"/>
    <property type="evidence" value="ECO:0007669"/>
    <property type="project" value="TreeGrafter"/>
</dbReference>
<keyword evidence="8" id="KW-1185">Reference proteome</keyword>
<evidence type="ECO:0000256" key="1">
    <source>
        <dbReference type="ARBA" id="ARBA00004123"/>
    </source>
</evidence>
<protein>
    <submittedName>
        <fullName evidence="7">Smg-4/UPF3 family-domain-containing protein</fullName>
    </submittedName>
</protein>
<dbReference type="InterPro" id="IPR012677">
    <property type="entry name" value="Nucleotide-bd_a/b_plait_sf"/>
</dbReference>
<dbReference type="Gene3D" id="3.30.70.330">
    <property type="match status" value="1"/>
</dbReference>
<dbReference type="CDD" id="cd12455">
    <property type="entry name" value="RRM_like_Smg4_UPF3"/>
    <property type="match status" value="1"/>
</dbReference>
<evidence type="ECO:0000313" key="8">
    <source>
        <dbReference type="Proteomes" id="UP000813824"/>
    </source>
</evidence>
<feature type="region of interest" description="Disordered" evidence="5">
    <location>
        <begin position="240"/>
        <end position="517"/>
    </location>
</feature>
<proteinExistence type="inferred from homology"/>
<comment type="subcellular location">
    <subcellularLocation>
        <location evidence="1">Nucleus</location>
    </subcellularLocation>
</comment>
<evidence type="ECO:0000256" key="3">
    <source>
        <dbReference type="ARBA" id="ARBA00023161"/>
    </source>
</evidence>
<dbReference type="GO" id="GO:0005730">
    <property type="term" value="C:nucleolus"/>
    <property type="evidence" value="ECO:0007669"/>
    <property type="project" value="TreeGrafter"/>
</dbReference>
<reference evidence="7" key="1">
    <citation type="journal article" date="2021" name="New Phytol.">
        <title>Evolutionary innovations through gain and loss of genes in the ectomycorrhizal Boletales.</title>
        <authorList>
            <person name="Wu G."/>
            <person name="Miyauchi S."/>
            <person name="Morin E."/>
            <person name="Kuo A."/>
            <person name="Drula E."/>
            <person name="Varga T."/>
            <person name="Kohler A."/>
            <person name="Feng B."/>
            <person name="Cao Y."/>
            <person name="Lipzen A."/>
            <person name="Daum C."/>
            <person name="Hundley H."/>
            <person name="Pangilinan J."/>
            <person name="Johnson J."/>
            <person name="Barry K."/>
            <person name="LaButti K."/>
            <person name="Ng V."/>
            <person name="Ahrendt S."/>
            <person name="Min B."/>
            <person name="Choi I.G."/>
            <person name="Park H."/>
            <person name="Plett J.M."/>
            <person name="Magnuson J."/>
            <person name="Spatafora J.W."/>
            <person name="Nagy L.G."/>
            <person name="Henrissat B."/>
            <person name="Grigoriev I.V."/>
            <person name="Yang Z.L."/>
            <person name="Xu J."/>
            <person name="Martin F.M."/>
        </authorList>
    </citation>
    <scope>NUCLEOTIDE SEQUENCE</scope>
    <source>
        <strain evidence="7">KKN 215</strain>
    </source>
</reference>
<dbReference type="InterPro" id="IPR005120">
    <property type="entry name" value="UPF3_dom"/>
</dbReference>
<dbReference type="OrthoDB" id="18087at2759"/>